<gene>
    <name evidence="2" type="ORF">FISHEDRAFT_63447</name>
</gene>
<dbReference type="CDD" id="cd19071">
    <property type="entry name" value="AKR_AKR1-5-like"/>
    <property type="match status" value="1"/>
</dbReference>
<dbReference type="Gene3D" id="3.20.20.100">
    <property type="entry name" value="NADP-dependent oxidoreductase domain"/>
    <property type="match status" value="1"/>
</dbReference>
<evidence type="ECO:0000259" key="1">
    <source>
        <dbReference type="Pfam" id="PF00248"/>
    </source>
</evidence>
<dbReference type="PANTHER" id="PTHR43827">
    <property type="entry name" value="2,5-DIKETO-D-GLUCONIC ACID REDUCTASE"/>
    <property type="match status" value="1"/>
</dbReference>
<dbReference type="EMBL" id="KN881627">
    <property type="protein sequence ID" value="KIY53293.1"/>
    <property type="molecule type" value="Genomic_DNA"/>
</dbReference>
<dbReference type="InterPro" id="IPR020471">
    <property type="entry name" value="AKR"/>
</dbReference>
<dbReference type="Proteomes" id="UP000054144">
    <property type="component" value="Unassembled WGS sequence"/>
</dbReference>
<organism evidence="2 3">
    <name type="scientific">Fistulina hepatica ATCC 64428</name>
    <dbReference type="NCBI Taxonomy" id="1128425"/>
    <lineage>
        <taxon>Eukaryota</taxon>
        <taxon>Fungi</taxon>
        <taxon>Dikarya</taxon>
        <taxon>Basidiomycota</taxon>
        <taxon>Agaricomycotina</taxon>
        <taxon>Agaricomycetes</taxon>
        <taxon>Agaricomycetidae</taxon>
        <taxon>Agaricales</taxon>
        <taxon>Fistulinaceae</taxon>
        <taxon>Fistulina</taxon>
    </lineage>
</organism>
<dbReference type="PRINTS" id="PR00069">
    <property type="entry name" value="ALDKETRDTASE"/>
</dbReference>
<dbReference type="AlphaFoldDB" id="A0A0D7AR67"/>
<dbReference type="InterPro" id="IPR023210">
    <property type="entry name" value="NADP_OxRdtase_dom"/>
</dbReference>
<dbReference type="GO" id="GO:0016491">
    <property type="term" value="F:oxidoreductase activity"/>
    <property type="evidence" value="ECO:0007669"/>
    <property type="project" value="InterPro"/>
</dbReference>
<accession>A0A0D7AR67</accession>
<dbReference type="SUPFAM" id="SSF51430">
    <property type="entry name" value="NAD(P)-linked oxidoreductase"/>
    <property type="match status" value="1"/>
</dbReference>
<feature type="domain" description="NADP-dependent oxidoreductase" evidence="1">
    <location>
        <begin position="14"/>
        <end position="263"/>
    </location>
</feature>
<dbReference type="InterPro" id="IPR036812">
    <property type="entry name" value="NAD(P)_OxRdtase_dom_sf"/>
</dbReference>
<reference evidence="2 3" key="1">
    <citation type="journal article" date="2015" name="Fungal Genet. Biol.">
        <title>Evolution of novel wood decay mechanisms in Agaricales revealed by the genome sequences of Fistulina hepatica and Cylindrobasidium torrendii.</title>
        <authorList>
            <person name="Floudas D."/>
            <person name="Held B.W."/>
            <person name="Riley R."/>
            <person name="Nagy L.G."/>
            <person name="Koehler G."/>
            <person name="Ransdell A.S."/>
            <person name="Younus H."/>
            <person name="Chow J."/>
            <person name="Chiniquy J."/>
            <person name="Lipzen A."/>
            <person name="Tritt A."/>
            <person name="Sun H."/>
            <person name="Haridas S."/>
            <person name="LaButti K."/>
            <person name="Ohm R.A."/>
            <person name="Kues U."/>
            <person name="Blanchette R.A."/>
            <person name="Grigoriev I.V."/>
            <person name="Minto R.E."/>
            <person name="Hibbett D.S."/>
        </authorList>
    </citation>
    <scope>NUCLEOTIDE SEQUENCE [LARGE SCALE GENOMIC DNA]</scope>
    <source>
        <strain evidence="2 3">ATCC 64428</strain>
    </source>
</reference>
<evidence type="ECO:0000313" key="2">
    <source>
        <dbReference type="EMBL" id="KIY53293.1"/>
    </source>
</evidence>
<name>A0A0D7AR67_9AGAR</name>
<protein>
    <submittedName>
        <fullName evidence="2">Aldo/keto reductase</fullName>
    </submittedName>
</protein>
<dbReference type="PANTHER" id="PTHR43827:SF8">
    <property type="entry name" value="ALDO_KETO REDUCTASE FAMILY PROTEIN"/>
    <property type="match status" value="1"/>
</dbReference>
<sequence length="269" mass="30735">MNYPKIIYGTAWKKDMTSSLVVMAVLQGFRAIDTGMLEDLVGEALQILKTEHGVVRESLFLQTKYTPIDSQDRLRPIPYSVDAPITGQIQQSFEKSLANLRTTYLDSYILHSPFRRMDDTLEAWRVLVSLQDQGKVHAIGISNCYDVRILRALETVRRVQVVQNRWFEGNGWDQEVYQYCMKYNVPYQSFWTLTGSPSLLAHPSVVTLANSLGCSREQAVYRYAQSIGITPLCGTQNEEHMHQDVRIADIPIDDNARTHIESITKFIRG</sequence>
<proteinExistence type="predicted"/>
<evidence type="ECO:0000313" key="3">
    <source>
        <dbReference type="Proteomes" id="UP000054144"/>
    </source>
</evidence>
<keyword evidence="3" id="KW-1185">Reference proteome</keyword>
<dbReference type="Pfam" id="PF00248">
    <property type="entry name" value="Aldo_ket_red"/>
    <property type="match status" value="1"/>
</dbReference>
<dbReference type="OrthoDB" id="5357513at2759"/>